<dbReference type="InterPro" id="IPR002059">
    <property type="entry name" value="CSP_DNA-bd"/>
</dbReference>
<dbReference type="Pfam" id="PF00313">
    <property type="entry name" value="CSD"/>
    <property type="match status" value="1"/>
</dbReference>
<evidence type="ECO:0000313" key="3">
    <source>
        <dbReference type="Proteomes" id="UP000186817"/>
    </source>
</evidence>
<dbReference type="EMBL" id="LSRX01000518">
    <property type="protein sequence ID" value="OLP95041.1"/>
    <property type="molecule type" value="Genomic_DNA"/>
</dbReference>
<organism evidence="2 3">
    <name type="scientific">Symbiodinium microadriaticum</name>
    <name type="common">Dinoflagellate</name>
    <name type="synonym">Zooxanthella microadriatica</name>
    <dbReference type="NCBI Taxonomy" id="2951"/>
    <lineage>
        <taxon>Eukaryota</taxon>
        <taxon>Sar</taxon>
        <taxon>Alveolata</taxon>
        <taxon>Dinophyceae</taxon>
        <taxon>Suessiales</taxon>
        <taxon>Symbiodiniaceae</taxon>
        <taxon>Symbiodinium</taxon>
    </lineage>
</organism>
<dbReference type="AlphaFoldDB" id="A0A1Q9DIL6"/>
<dbReference type="InterPro" id="IPR019844">
    <property type="entry name" value="CSD_CS"/>
</dbReference>
<dbReference type="SUPFAM" id="SSF50249">
    <property type="entry name" value="Nucleic acid-binding proteins"/>
    <property type="match status" value="1"/>
</dbReference>
<dbReference type="InterPro" id="IPR011129">
    <property type="entry name" value="CSD"/>
</dbReference>
<reference evidence="2 3" key="1">
    <citation type="submission" date="2016-02" db="EMBL/GenBank/DDBJ databases">
        <title>Genome analysis of coral dinoflagellate symbionts highlights evolutionary adaptations to a symbiotic lifestyle.</title>
        <authorList>
            <person name="Aranda M."/>
            <person name="Li Y."/>
            <person name="Liew Y.J."/>
            <person name="Baumgarten S."/>
            <person name="Simakov O."/>
            <person name="Wilson M."/>
            <person name="Piel J."/>
            <person name="Ashoor H."/>
            <person name="Bougouffa S."/>
            <person name="Bajic V.B."/>
            <person name="Ryu T."/>
            <person name="Ravasi T."/>
            <person name="Bayer T."/>
            <person name="Micklem G."/>
            <person name="Kim H."/>
            <person name="Bhak J."/>
            <person name="Lajeunesse T.C."/>
            <person name="Voolstra C.R."/>
        </authorList>
    </citation>
    <scope>NUCLEOTIDE SEQUENCE [LARGE SCALE GENOMIC DNA]</scope>
    <source>
        <strain evidence="2 3">CCMP2467</strain>
    </source>
</reference>
<accession>A0A1Q9DIL6</accession>
<proteinExistence type="predicted"/>
<protein>
    <submittedName>
        <fullName evidence="2">Cold shock protein ScoF</fullName>
    </submittedName>
</protein>
<comment type="caution">
    <text evidence="2">The sequence shown here is derived from an EMBL/GenBank/DDBJ whole genome shotgun (WGS) entry which is preliminary data.</text>
</comment>
<dbReference type="PROSITE" id="PS00352">
    <property type="entry name" value="CSD_1"/>
    <property type="match status" value="1"/>
</dbReference>
<dbReference type="GO" id="GO:0003676">
    <property type="term" value="F:nucleic acid binding"/>
    <property type="evidence" value="ECO:0007669"/>
    <property type="project" value="InterPro"/>
</dbReference>
<dbReference type="Gene3D" id="2.40.50.140">
    <property type="entry name" value="Nucleic acid-binding proteins"/>
    <property type="match status" value="1"/>
</dbReference>
<dbReference type="InterPro" id="IPR012340">
    <property type="entry name" value="NA-bd_OB-fold"/>
</dbReference>
<sequence>MGASHSVELNANAACPGQPGTLCIASEPLDALPTPVTAEEAYEEAKAVMRYPVDSVAEGLMKKFELTEVDAKTFVVKAILDGQKLDKFGYGKGDGTDRVRLWKKVVMDDAALTLTVQDFVPEAALGAWVGEASDKVPLNNCIVQFERSPPRLLFIFDDQEGKRQADDAMKNSLYSWSDAIVGGVITFKTSKVQVTGNAPSIVDGGKSQSMITSPMDDLVGYDKFWDQHLKYCKDFVRNMPGAQCEDISPDEFKGTVVLDPANPSEVTSHKIVSSKSDSKVNWTVEYQGKVVSEMHRIVHQSPLVLEGWDVDATGARVAGTSKAKEMQKTANEIVAKASSWFGCMERREVPAATPLVPFVLKGPPPSCTKEDRVKALKYAAVVPPSAKKSLHRAIAALPARPRARAVGVRCRWNEVFAMLRLSRLLCDPRRGTVIMFGNGKSYGFIAPDAGGPDIFVHKRNVRPNEQGRRVALKEGERVEFELQPDRSPCHLRRSAADGYAVRSCRPNRSWGGLGPSVPDDWAKSQKGRSASSFTMDAMLPASVNVNAQGSFCTDMRRLRTDYSQITTCLVMAWGRQGGARKGFNLRDAEDRRSAFLAEKACCPSPEQLRARFVSCGAQAPEKLCRPHALVPNRAVIVTLSLIQCGYQIEICSALSYQATLFCSVCNGNSLA</sequence>
<dbReference type="CDD" id="cd04458">
    <property type="entry name" value="CSP_CDS"/>
    <property type="match status" value="1"/>
</dbReference>
<evidence type="ECO:0000259" key="1">
    <source>
        <dbReference type="PROSITE" id="PS51857"/>
    </source>
</evidence>
<keyword evidence="3" id="KW-1185">Reference proteome</keyword>
<name>A0A1Q9DIL6_SYMMI</name>
<dbReference type="Proteomes" id="UP000186817">
    <property type="component" value="Unassembled WGS sequence"/>
</dbReference>
<dbReference type="SMART" id="SM00357">
    <property type="entry name" value="CSP"/>
    <property type="match status" value="1"/>
</dbReference>
<evidence type="ECO:0000313" key="2">
    <source>
        <dbReference type="EMBL" id="OLP95041.1"/>
    </source>
</evidence>
<dbReference type="PROSITE" id="PS51857">
    <property type="entry name" value="CSD_2"/>
    <property type="match status" value="1"/>
</dbReference>
<gene>
    <name evidence="2" type="primary">scoF</name>
    <name evidence="2" type="ORF">AK812_SmicGene22848</name>
</gene>
<dbReference type="OrthoDB" id="414297at2759"/>
<feature type="domain" description="CSD" evidence="1">
    <location>
        <begin position="428"/>
        <end position="505"/>
    </location>
</feature>